<name>A0A8S1LDQ1_PARPR</name>
<dbReference type="Proteomes" id="UP000688137">
    <property type="component" value="Unassembled WGS sequence"/>
</dbReference>
<dbReference type="EMBL" id="CAJJDM010000035">
    <property type="protein sequence ID" value="CAD8064495.1"/>
    <property type="molecule type" value="Genomic_DNA"/>
</dbReference>
<evidence type="ECO:0000313" key="1">
    <source>
        <dbReference type="EMBL" id="CAD8064495.1"/>
    </source>
</evidence>
<organism evidence="1 2">
    <name type="scientific">Paramecium primaurelia</name>
    <dbReference type="NCBI Taxonomy" id="5886"/>
    <lineage>
        <taxon>Eukaryota</taxon>
        <taxon>Sar</taxon>
        <taxon>Alveolata</taxon>
        <taxon>Ciliophora</taxon>
        <taxon>Intramacronucleata</taxon>
        <taxon>Oligohymenophorea</taxon>
        <taxon>Peniculida</taxon>
        <taxon>Parameciidae</taxon>
        <taxon>Paramecium</taxon>
    </lineage>
</organism>
<comment type="caution">
    <text evidence="1">The sequence shown here is derived from an EMBL/GenBank/DDBJ whole genome shotgun (WGS) entry which is preliminary data.</text>
</comment>
<proteinExistence type="predicted"/>
<keyword evidence="2" id="KW-1185">Reference proteome</keyword>
<reference evidence="1" key="1">
    <citation type="submission" date="2021-01" db="EMBL/GenBank/DDBJ databases">
        <authorList>
            <consortium name="Genoscope - CEA"/>
            <person name="William W."/>
        </authorList>
    </citation>
    <scope>NUCLEOTIDE SEQUENCE</scope>
</reference>
<evidence type="ECO:0000313" key="2">
    <source>
        <dbReference type="Proteomes" id="UP000688137"/>
    </source>
</evidence>
<protein>
    <submittedName>
        <fullName evidence="1">Uncharacterized protein</fullName>
    </submittedName>
</protein>
<sequence length="213" mass="25237">MLQQQTQGGQGPLWQTVPQDFVLPKPKFEATVTKLGKKQHERHLVITEKHILLFKDKSKHVHKLLPLDFTTRFEIFRDAPVLKANASQKKSTPNTPHSNRVDIVKPEDVQTLGDILHIRLQSEKTEKKKNIGTSLVIKKFQKHFENILGKKSIRWDSIICSKFLKRQEKETLQVFIQLKELRMDNKWQSRHFQKVQFMLKRMERKVQLMKQQQ</sequence>
<gene>
    <name evidence="1" type="ORF">PPRIM_AZ9-3.1.T0360155</name>
</gene>
<dbReference type="AlphaFoldDB" id="A0A8S1LDQ1"/>
<accession>A0A8S1LDQ1</accession>